<dbReference type="Proteomes" id="UP000264062">
    <property type="component" value="Unassembled WGS sequence"/>
</dbReference>
<organism evidence="1 2">
    <name type="scientific">candidate division WOR-3 bacterium</name>
    <dbReference type="NCBI Taxonomy" id="2052148"/>
    <lineage>
        <taxon>Bacteria</taxon>
        <taxon>Bacteria division WOR-3</taxon>
    </lineage>
</organism>
<comment type="caution">
    <text evidence="1">The sequence shown here is derived from an EMBL/GenBank/DDBJ whole genome shotgun (WGS) entry which is preliminary data.</text>
</comment>
<dbReference type="InterPro" id="IPR025529">
    <property type="entry name" value="DUF4416"/>
</dbReference>
<name>A0A350HA51_UNCW3</name>
<accession>A0A350HA51</accession>
<dbReference type="AlphaFoldDB" id="A0A350HA51"/>
<dbReference type="EMBL" id="DMZY01000132">
    <property type="protein sequence ID" value="HAV92417.1"/>
    <property type="molecule type" value="Genomic_DNA"/>
</dbReference>
<proteinExistence type="predicted"/>
<evidence type="ECO:0000313" key="1">
    <source>
        <dbReference type="EMBL" id="HAV92417.1"/>
    </source>
</evidence>
<protein>
    <submittedName>
        <fullName evidence="1">DUF4416 domain-containing protein</fullName>
    </submittedName>
</protein>
<gene>
    <name evidence="1" type="ORF">DCW38_04470</name>
</gene>
<reference evidence="1 2" key="1">
    <citation type="journal article" date="2018" name="Nat. Biotechnol.">
        <title>A standardized bacterial taxonomy based on genome phylogeny substantially revises the tree of life.</title>
        <authorList>
            <person name="Parks D.H."/>
            <person name="Chuvochina M."/>
            <person name="Waite D.W."/>
            <person name="Rinke C."/>
            <person name="Skarshewski A."/>
            <person name="Chaumeil P.A."/>
            <person name="Hugenholtz P."/>
        </authorList>
    </citation>
    <scope>NUCLEOTIDE SEQUENCE [LARGE SCALE GENOMIC DNA]</scope>
    <source>
        <strain evidence="1">UBA9956</strain>
    </source>
</reference>
<sequence length="166" mass="19616">MNKALLFCGLLYTDNDFRNRAISELVDMYGEIASYSKTLSFNQFSDYYNAEFGEGISREWILFAEEIGLEHLYEKKLNTCSIENKFKNEQKRMVNIDPGIITLNNLQLLTTKNFAHRIYLGEGIYCELTMLFSKSGVRYLEWTYPDYKTKEAEEFFIESRKKLKKQ</sequence>
<dbReference type="Pfam" id="PF14385">
    <property type="entry name" value="DUF4416"/>
    <property type="match status" value="1"/>
</dbReference>
<evidence type="ECO:0000313" key="2">
    <source>
        <dbReference type="Proteomes" id="UP000264062"/>
    </source>
</evidence>